<dbReference type="Pfam" id="PF03810">
    <property type="entry name" value="IBN_N"/>
    <property type="match status" value="1"/>
</dbReference>
<comment type="subcellular location">
    <subcellularLocation>
        <location evidence="1">Nucleus</location>
    </subcellularLocation>
</comment>
<dbReference type="PROSITE" id="PS50166">
    <property type="entry name" value="IMPORTIN_B_NT"/>
    <property type="match status" value="1"/>
</dbReference>
<evidence type="ECO:0000256" key="4">
    <source>
        <dbReference type="ARBA" id="ARBA00023242"/>
    </source>
</evidence>
<dbReference type="InterPro" id="IPR011989">
    <property type="entry name" value="ARM-like"/>
</dbReference>
<dbReference type="GO" id="GO:0006606">
    <property type="term" value="P:protein import into nucleus"/>
    <property type="evidence" value="ECO:0007669"/>
    <property type="project" value="TreeGrafter"/>
</dbReference>
<reference evidence="6" key="1">
    <citation type="submission" date="2022-07" db="EMBL/GenBank/DDBJ databases">
        <title>Phylogenomic reconstructions and comparative analyses of Kickxellomycotina fungi.</title>
        <authorList>
            <person name="Reynolds N.K."/>
            <person name="Stajich J.E."/>
            <person name="Barry K."/>
            <person name="Grigoriev I.V."/>
            <person name="Crous P."/>
            <person name="Smith M.E."/>
        </authorList>
    </citation>
    <scope>NUCLEOTIDE SEQUENCE</scope>
    <source>
        <strain evidence="6">NBRC 105413</strain>
    </source>
</reference>
<evidence type="ECO:0000256" key="2">
    <source>
        <dbReference type="ARBA" id="ARBA00022448"/>
    </source>
</evidence>
<evidence type="ECO:0000259" key="5">
    <source>
        <dbReference type="PROSITE" id="PS50166"/>
    </source>
</evidence>
<name>A0A9W7XTB0_9FUNG</name>
<evidence type="ECO:0000313" key="6">
    <source>
        <dbReference type="EMBL" id="KAJ1648673.1"/>
    </source>
</evidence>
<keyword evidence="3" id="KW-0653">Protein transport</keyword>
<comment type="caution">
    <text evidence="6">The sequence shown here is derived from an EMBL/GenBank/DDBJ whole genome shotgun (WGS) entry which is preliminary data.</text>
</comment>
<dbReference type="InterPro" id="IPR056840">
    <property type="entry name" value="HEAT_IPO9_central"/>
</dbReference>
<proteinExistence type="predicted"/>
<evidence type="ECO:0000256" key="3">
    <source>
        <dbReference type="ARBA" id="ARBA00022927"/>
    </source>
</evidence>
<dbReference type="GO" id="GO:0005829">
    <property type="term" value="C:cytosol"/>
    <property type="evidence" value="ECO:0007669"/>
    <property type="project" value="TreeGrafter"/>
</dbReference>
<dbReference type="InterPro" id="IPR001494">
    <property type="entry name" value="Importin-beta_N"/>
</dbReference>
<gene>
    <name evidence="6" type="ORF">LPJ64_000127</name>
</gene>
<organism evidence="6 7">
    <name type="scientific">Coemansia asiatica</name>
    <dbReference type="NCBI Taxonomy" id="1052880"/>
    <lineage>
        <taxon>Eukaryota</taxon>
        <taxon>Fungi</taxon>
        <taxon>Fungi incertae sedis</taxon>
        <taxon>Zoopagomycota</taxon>
        <taxon>Kickxellomycotina</taxon>
        <taxon>Kickxellomycetes</taxon>
        <taxon>Kickxellales</taxon>
        <taxon>Kickxellaceae</taxon>
        <taxon>Coemansia</taxon>
    </lineage>
</organism>
<keyword evidence="2" id="KW-0813">Transport</keyword>
<dbReference type="Proteomes" id="UP001145021">
    <property type="component" value="Unassembled WGS sequence"/>
</dbReference>
<keyword evidence="7" id="KW-1185">Reference proteome</keyword>
<dbReference type="SUPFAM" id="SSF48371">
    <property type="entry name" value="ARM repeat"/>
    <property type="match status" value="1"/>
</dbReference>
<dbReference type="EMBL" id="JANBOH010000002">
    <property type="protein sequence ID" value="KAJ1648673.1"/>
    <property type="molecule type" value="Genomic_DNA"/>
</dbReference>
<dbReference type="Pfam" id="PF25018">
    <property type="entry name" value="HEAT_IPO9_c"/>
    <property type="match status" value="1"/>
</dbReference>
<protein>
    <recommendedName>
        <fullName evidence="5">Importin N-terminal domain-containing protein</fullName>
    </recommendedName>
</protein>
<dbReference type="GO" id="GO:0031267">
    <property type="term" value="F:small GTPase binding"/>
    <property type="evidence" value="ECO:0007669"/>
    <property type="project" value="InterPro"/>
</dbReference>
<dbReference type="AlphaFoldDB" id="A0A9W7XTB0"/>
<sequence>MEREVFEALQGSLSSETNLRMRSELKLKQLELDPSFSLAASNVALAEEAGQPVRQAAIVQLRGYISRHWSIASTKYEPGPVPDQETKSHVREKIFSLLSSGNGKLRTAAAAVIAAMARYDWPDEWPQLFPQLVELLRTGTRDQTHSTMRVFSEWVNSDMSEQHMEQIGTLLPELRRIFVSASSYATSTRAMAVRVFSDCIEIISNMSVAQNTFVDAHAPPILKEWMEPILEIFKQPVTNDGANTNILLKAECIKAVVRATQGIPKHMVPYNPALLETLWLQLRDIQEPFLHAFVYEDSEHSESATNLLVAYEEDGEAYSIDNYLLGIFEWLSNAADTRSMHRFFVSKTEGSSKVGPSQFFSQLVSNLMCYAQITAEMLEDWADDMDLFVADEDEEGYRFNVRVSVQELLKVLDASFPAALASALGSAALERSQVAKQRRLEQNGNWWLVSEAILWVIGTVSSGIIEQQGHSKSDTPVIELGALFDTDVWPLAQSPQCPFGQGRAFIFASSFAKMLPAGIAVAFLDACAKAVADTQLHPAVRLSAVRAIGNFSRHLPADTVRPQQGPFITGLASIIPQLTEDSAHIALDALHATLRVDQEITASLEPVISEIAIGVWQKYPGDVLLTSIVIDIVEDMAGNPRASEAFAQRALPVIGSAMSQSSDGSTVASGIDLLAGLIKGGPMPLPQGYTDTVFPVLMQVLSASSDNEVLQSGQTCLKYFVQKDAERIARWHDQTGVSGLELVIRFISVLFDPTVSESAALFVGDLATKVVMKCRAFLSGDVLAELVRVATGRLATARTSSFTSSLLPLYAHLVAHHPAEVIGLLDSMAFEGRSGLQIVLDAWFRNFLDIQGYYSRKVSAVALTRLFALEDPRVAGLVVQGDLIPNAANKGKIVTRSISRTNPDQYTQIPAAAKIIKLLLAEIEMDVGSTFARHDGAGLSAVIDEADLGRDGADADDWEDDADYGLHDDADFGGKYDYLSEFIDGGIDMDEGDDDDDDEDVLADPIYNQDLNETLGSFLRQVVQSDKANFRAYIEPRLTEKEGALLGKLAACSS</sequence>
<dbReference type="GO" id="GO:0005635">
    <property type="term" value="C:nuclear envelope"/>
    <property type="evidence" value="ECO:0007669"/>
    <property type="project" value="TreeGrafter"/>
</dbReference>
<dbReference type="Gene3D" id="1.25.10.10">
    <property type="entry name" value="Leucine-rich Repeat Variant"/>
    <property type="match status" value="1"/>
</dbReference>
<evidence type="ECO:0000256" key="1">
    <source>
        <dbReference type="ARBA" id="ARBA00004123"/>
    </source>
</evidence>
<evidence type="ECO:0000313" key="7">
    <source>
        <dbReference type="Proteomes" id="UP001145021"/>
    </source>
</evidence>
<dbReference type="PANTHER" id="PTHR10997">
    <property type="entry name" value="IMPORTIN-7, 8, 11"/>
    <property type="match status" value="1"/>
</dbReference>
<accession>A0A9W7XTB0</accession>
<dbReference type="InterPro" id="IPR016024">
    <property type="entry name" value="ARM-type_fold"/>
</dbReference>
<dbReference type="PANTHER" id="PTHR10997:SF9">
    <property type="entry name" value="IMPORTIN-9"/>
    <property type="match status" value="1"/>
</dbReference>
<dbReference type="SMART" id="SM00913">
    <property type="entry name" value="IBN_N"/>
    <property type="match status" value="1"/>
</dbReference>
<feature type="domain" description="Importin N-terminal" evidence="5">
    <location>
        <begin position="23"/>
        <end position="100"/>
    </location>
</feature>
<keyword evidence="4" id="KW-0539">Nucleus</keyword>